<evidence type="ECO:0000313" key="4">
    <source>
        <dbReference type="Proteomes" id="UP000823388"/>
    </source>
</evidence>
<feature type="region of interest" description="Disordered" evidence="1">
    <location>
        <begin position="941"/>
        <end position="974"/>
    </location>
</feature>
<dbReference type="Proteomes" id="UP000823388">
    <property type="component" value="Chromosome 3K"/>
</dbReference>
<feature type="region of interest" description="Disordered" evidence="1">
    <location>
        <begin position="2123"/>
        <end position="2146"/>
    </location>
</feature>
<reference evidence="3" key="1">
    <citation type="submission" date="2020-05" db="EMBL/GenBank/DDBJ databases">
        <title>WGS assembly of Panicum virgatum.</title>
        <authorList>
            <person name="Lovell J.T."/>
            <person name="Jenkins J."/>
            <person name="Shu S."/>
            <person name="Juenger T.E."/>
            <person name="Schmutz J."/>
        </authorList>
    </citation>
    <scope>NUCLEOTIDE SEQUENCE</scope>
    <source>
        <strain evidence="3">AP13</strain>
    </source>
</reference>
<comment type="caution">
    <text evidence="3">The sequence shown here is derived from an EMBL/GenBank/DDBJ whole genome shotgun (WGS) entry which is preliminary data.</text>
</comment>
<sequence length="2315" mass="252289">MDFAGMKRRELQALCKRHGLPAGGTNADLVARLDAALSGAAGAEEEDVVGVPERKGCLKRSVGDAGEAKKVTFAVEESRGRRLRSRVVWSPVVAKTRAKRAEAGSTNSAADAGISARAGENVPVRRSRRNSLTAAEAEEVEEAVAVGRKRKPKSQEIAEDVAVSAQPIASCRVTRRSSLSGTTVLLPPAVEKKIGRGKAADVKDKLVTEEQAAEAQGLSAAEPPTVVESKRSRRKGPDVQNSSWLEVFATRTTKSHSVEAVVMPPPVIENKRKRKSGDAQPYVELRPVAEVPRNDAPVTRSLRNRVVQVNNSIVEETHTSQQPESKLLPVAEVPRNDAPVTRSLRNRVVQVNNSIVEETHTNQQPENKTRPTRPATCRNQQVASSMVEEEKEEVAAPSKAPPSKRSRRNNSRASNSNSGSNKLTSAPVEAKDTKIAHPSTHHNAKAEDVEKQPIVNAPVRRSTRKSVVPAMLDNEKGLIENPEAHARRSMRRSIVPVKDIKGAGEEIQNAKGEDAVKQPAVKNPVRRSTRKSVVSAMLEKEKVLIAEENPEAHVRRSTRKSVVPVKDISCVGEDIQNAKSDNVEKQLVVNQPVRHSSRKSILPDTLENESGSLVAETNAKARVRARKSLLPNKCNKEDPDHSKMTRNENFQIGKCEDDKQQKVKEPVRRSRRSVDAVMLEEQNKGLHEGLMSTIPVRRSTHKSVALNVVEKAGRRQSGVGTRRLKARDKLTDHAVAVPVVTAGNELQVDVQNNQDLTVKSPNHNLSDGNETHPGSDKFVSCERVGEEGLKLREHRMSQVGTSSSANDFCDMEDFSGQKFRKQQSTQTPFEKDNTGANYDKPQRVQQASTFLTSKGRSSKRRQTRTTAPEEVMSAEEANDGMVVREETMGAHKASHEYSKESSSRTQEICQVSATSEGFSSGPLLATVTLPDEIYTTQSVHKVIPPSETGGLAKESSEKSKQPQEHSDIQADDSHLSEIRNGELDQSSSIAELLPHSGFVTEDKILIGEDVLPVDFTVGDDEGQSPVSGQGRVAWEANTSESGEKNLADARSTGLHTKSLQHDTGIVAKESESGEDVVPMSFTSEEHGIKYPVSPVAVERSVIGEASGSALQISDSNQEIYCDVIAEGSVGAADLGSCPSSGGKGNPLLKNLHDSILPLMNSAQRCSSDGRRSSFGLEFLLEDCKENCSRNVENIAVEVDGGNKPSTCVTPDFYAGSDCGLEDEDVQHTGFDADKKLDVDQDAAEEEVVVEEKSYGEHIAAKTDLRTKLNGELTGLDMESDCSIAEKDVKLVEDNPDDEVTVQVQPANVQEGDSEKPSQFSATPECKHECGLPDEAVLHSKKNKGCLSSEEQSPFGLQSLFSQQSIEKSVECGALASATVHAENGFDELKYGHVKCSLKKTHVSEPFSQLDTNEDTCTISQNDDCMFISQQDNGIEGLSKASLDEELVPSGFSLDAKHIKEVTNSEEVACKGEGSKELVHSDDIKASSEKTDVNGPDTIENSSFSFATPGYKHDDALSEEAVRTMKKYAGTCSSNPRELLMDLQSLFSKENIEGSDPHHGLAFSSAESPGDESIDVKQQVEVHLGSNPSQLESTDLLDERSKTEVLHQGHKGLCSEDSEEQVASGPFTNDIVEAAAARYIENEPVLLPSEERSNLKDGQLNSKRESPIVMEFSLNFNKDVDVTRSIMDIVDQRTPSGSALPEDCRTDHNPQREFLDVCSVESSLQGSTMFTNKIDSGVAGTIGNPSFSLATPDRGHEGALSEEAVCKMKKYTGTCSADPRHLLMEMQSLLSEGSTEKSDSHDVAFSSSEPESGRNEPTVFHVEKLVYTLVSSEPDMYQGLCQDLSRAEEKESCISISMQLNPELEDDEVEKHSLNCEKDTSQILGITRSVQSKTSLLPKDSHTIYWKEQELPNDLSPLKSGICQSHGQKHIVESNSRLLNCDTEVLHQDHKDERNIHNVDKTIPKVLENDMPEAAPIERMESATLLPSVAGKPEISDELLNTNLSDEGEKHSFSSDKYTIKDFCTGSTKNDLFPLPKDCHIDSCKKQEVPDVLYLPKSPEESANCQDESVSGSGPCQTSWQQCINESSSVQVTSNIEVFNQNHEESNQNNEGQITPIPSIVSEAADTERSEREIGLTPPAGPSALPDEQLNTEVECHGAEHSCCYDEHTLSLFDTESLYSKASSLLKDSRKDPPPGDLSAPRSPEESTVFPNSSVPESVGICQSSRRRGTDELRAKLQSFKVSSTVKGSYIAMSAPRPKQGDNLSQSAITLLRNSENAPAVKVDHPAKPDPDRSVANNSSRQALQPTAEDQGITDR</sequence>
<feature type="region of interest" description="Disordered" evidence="1">
    <location>
        <begin position="2183"/>
        <end position="2229"/>
    </location>
</feature>
<feature type="region of interest" description="Disordered" evidence="1">
    <location>
        <begin position="213"/>
        <end position="239"/>
    </location>
</feature>
<feature type="compositionally biased region" description="Polar residues" evidence="1">
    <location>
        <begin position="2294"/>
        <end position="2304"/>
    </location>
</feature>
<keyword evidence="4" id="KW-1185">Reference proteome</keyword>
<gene>
    <name evidence="3" type="ORF">PVAP13_3KG040443</name>
</gene>
<feature type="region of interest" description="Disordered" evidence="1">
    <location>
        <begin position="506"/>
        <end position="526"/>
    </location>
</feature>
<feature type="region of interest" description="Disordered" evidence="1">
    <location>
        <begin position="757"/>
        <end position="778"/>
    </location>
</feature>
<organism evidence="3 4">
    <name type="scientific">Panicum virgatum</name>
    <name type="common">Blackwell switchgrass</name>
    <dbReference type="NCBI Taxonomy" id="38727"/>
    <lineage>
        <taxon>Eukaryota</taxon>
        <taxon>Viridiplantae</taxon>
        <taxon>Streptophyta</taxon>
        <taxon>Embryophyta</taxon>
        <taxon>Tracheophyta</taxon>
        <taxon>Spermatophyta</taxon>
        <taxon>Magnoliopsida</taxon>
        <taxon>Liliopsida</taxon>
        <taxon>Poales</taxon>
        <taxon>Poaceae</taxon>
        <taxon>PACMAD clade</taxon>
        <taxon>Panicoideae</taxon>
        <taxon>Panicodae</taxon>
        <taxon>Paniceae</taxon>
        <taxon>Panicinae</taxon>
        <taxon>Panicum</taxon>
        <taxon>Panicum sect. Hiantes</taxon>
    </lineage>
</organism>
<feature type="compositionally biased region" description="Polar residues" evidence="1">
    <location>
        <begin position="757"/>
        <end position="768"/>
    </location>
</feature>
<feature type="domain" description="SAP" evidence="2">
    <location>
        <begin position="3"/>
        <end position="37"/>
    </location>
</feature>
<feature type="compositionally biased region" description="Basic and acidic residues" evidence="1">
    <location>
        <begin position="1470"/>
        <end position="1491"/>
    </location>
</feature>
<evidence type="ECO:0000313" key="3">
    <source>
        <dbReference type="EMBL" id="KAG2623180.1"/>
    </source>
</evidence>
<feature type="compositionally biased region" description="Basic and acidic residues" evidence="1">
    <location>
        <begin position="954"/>
        <end position="974"/>
    </location>
</feature>
<dbReference type="OrthoDB" id="658285at2759"/>
<protein>
    <recommendedName>
        <fullName evidence="2">SAP domain-containing protein</fullName>
    </recommendedName>
</protein>
<feature type="compositionally biased region" description="Polar residues" evidence="1">
    <location>
        <begin position="2208"/>
        <end position="2223"/>
    </location>
</feature>
<dbReference type="SMART" id="SM00513">
    <property type="entry name" value="SAP"/>
    <property type="match status" value="1"/>
</dbReference>
<name>A0A8T0UKX3_PANVG</name>
<feature type="region of interest" description="Disordered" evidence="1">
    <location>
        <begin position="313"/>
        <end position="333"/>
    </location>
</feature>
<proteinExistence type="predicted"/>
<dbReference type="PROSITE" id="PS50800">
    <property type="entry name" value="SAP"/>
    <property type="match status" value="1"/>
</dbReference>
<feature type="compositionally biased region" description="Polar residues" evidence="1">
    <location>
        <begin position="355"/>
        <end position="366"/>
    </location>
</feature>
<feature type="compositionally biased region" description="Basic and acidic residues" evidence="1">
    <location>
        <begin position="2281"/>
        <end position="2292"/>
    </location>
</feature>
<evidence type="ECO:0000256" key="1">
    <source>
        <dbReference type="SAM" id="MobiDB-lite"/>
    </source>
</evidence>
<dbReference type="EMBL" id="CM029041">
    <property type="protein sequence ID" value="KAG2623180.1"/>
    <property type="molecule type" value="Genomic_DNA"/>
</dbReference>
<feature type="region of interest" description="Disordered" evidence="1">
    <location>
        <begin position="1470"/>
        <end position="1498"/>
    </location>
</feature>
<feature type="region of interest" description="Disordered" evidence="1">
    <location>
        <begin position="1789"/>
        <end position="1816"/>
    </location>
</feature>
<feature type="compositionally biased region" description="Basic and acidic residues" evidence="1">
    <location>
        <begin position="769"/>
        <end position="778"/>
    </location>
</feature>
<feature type="region of interest" description="Disordered" evidence="1">
    <location>
        <begin position="355"/>
        <end position="465"/>
    </location>
</feature>
<feature type="compositionally biased region" description="Polar residues" evidence="1">
    <location>
        <begin position="2261"/>
        <end position="2276"/>
    </location>
</feature>
<evidence type="ECO:0000259" key="2">
    <source>
        <dbReference type="PROSITE" id="PS50800"/>
    </source>
</evidence>
<feature type="region of interest" description="Disordered" evidence="1">
    <location>
        <begin position="2253"/>
        <end position="2315"/>
    </location>
</feature>
<feature type="compositionally biased region" description="Polar residues" evidence="1">
    <location>
        <begin position="843"/>
        <end position="855"/>
    </location>
</feature>
<feature type="compositionally biased region" description="Low complexity" evidence="1">
    <location>
        <begin position="411"/>
        <end position="421"/>
    </location>
</feature>
<dbReference type="Gene3D" id="1.10.720.30">
    <property type="entry name" value="SAP domain"/>
    <property type="match status" value="1"/>
</dbReference>
<accession>A0A8T0UKX3</accession>
<dbReference type="Pfam" id="PF02037">
    <property type="entry name" value="SAP"/>
    <property type="match status" value="1"/>
</dbReference>
<dbReference type="InterPro" id="IPR003034">
    <property type="entry name" value="SAP_dom"/>
</dbReference>
<dbReference type="InterPro" id="IPR036361">
    <property type="entry name" value="SAP_dom_sf"/>
</dbReference>
<feature type="region of interest" description="Disordered" evidence="1">
    <location>
        <begin position="817"/>
        <end position="872"/>
    </location>
</feature>
<feature type="compositionally biased region" description="Polar residues" evidence="1">
    <location>
        <begin position="313"/>
        <end position="324"/>
    </location>
</feature>